<name>F9WMU9_TRYVY</name>
<dbReference type="Proteomes" id="UP000009027">
    <property type="component" value="Unassembled WGS sequence"/>
</dbReference>
<evidence type="ECO:0000313" key="2">
    <source>
        <dbReference type="EMBL" id="CCD18864.1"/>
    </source>
</evidence>
<proteinExistence type="predicted"/>
<dbReference type="AlphaFoldDB" id="F9WMU9"/>
<evidence type="ECO:0000313" key="3">
    <source>
        <dbReference type="Proteomes" id="UP000009027"/>
    </source>
</evidence>
<evidence type="ECO:0008006" key="4">
    <source>
        <dbReference type="Google" id="ProtNLM"/>
    </source>
</evidence>
<sequence>MDKTGARRGRRGTLWRVVHKGSVKMQRVALSAMLACGLALALWSLPALAKSGQGKALSEDKVAVVCKLSELLKRMSLEAEKLGSVATLATGFEAGEAEEEMDVMREALGTAARLLRQEAAGEEGPRNGTKARALAKRILRLHEAEQTKAIAAQLSGNVRQRTALSANAIDSWIKTIADNYQDANASCIVAQSGTGKGKKQAERFSKEDAHAGGRGESEAKLKEEMLKGQKLPPTEIEWKGRVAAAANSESEMLVGTATDTKCTLTASTAGN</sequence>
<evidence type="ECO:0000256" key="1">
    <source>
        <dbReference type="SAM" id="MobiDB-lite"/>
    </source>
</evidence>
<gene>
    <name evidence="2" type="ORF">TvY486_0015690</name>
</gene>
<feature type="compositionally biased region" description="Basic and acidic residues" evidence="1">
    <location>
        <begin position="199"/>
        <end position="227"/>
    </location>
</feature>
<dbReference type="EMBL" id="CAEX01002066">
    <property type="protein sequence ID" value="CCD18864.1"/>
    <property type="molecule type" value="Genomic_DNA"/>
</dbReference>
<dbReference type="VEuPathDB" id="TriTrypDB:TvY486_0015690"/>
<feature type="region of interest" description="Disordered" evidence="1">
    <location>
        <begin position="192"/>
        <end position="233"/>
    </location>
</feature>
<reference evidence="2 3" key="1">
    <citation type="journal article" date="2012" name="Proc. Natl. Acad. Sci. U.S.A.">
        <title>Antigenic diversity is generated by distinct evolutionary mechanisms in African trypanosome species.</title>
        <authorList>
            <person name="Jackson A.P."/>
            <person name="Berry A."/>
            <person name="Aslett M."/>
            <person name="Allison H.C."/>
            <person name="Burton P."/>
            <person name="Vavrova-Anderson J."/>
            <person name="Brown R."/>
            <person name="Browne H."/>
            <person name="Corton N."/>
            <person name="Hauser H."/>
            <person name="Gamble J."/>
            <person name="Gilderthorp R."/>
            <person name="Marcello L."/>
            <person name="McQuillan J."/>
            <person name="Otto T.D."/>
            <person name="Quail M.A."/>
            <person name="Sanders M.J."/>
            <person name="van Tonder A."/>
            <person name="Ginger M.L."/>
            <person name="Field M.C."/>
            <person name="Barry J.D."/>
            <person name="Hertz-Fowler C."/>
            <person name="Berriman M."/>
        </authorList>
    </citation>
    <scope>NUCLEOTIDE SEQUENCE</scope>
    <source>
        <strain evidence="2 3">Y486</strain>
    </source>
</reference>
<protein>
    <recommendedName>
        <fullName evidence="4">Variant surface glycoprotein</fullName>
    </recommendedName>
</protein>
<organism evidence="2 3">
    <name type="scientific">Trypanosoma vivax (strain Y486)</name>
    <dbReference type="NCBI Taxonomy" id="1055687"/>
    <lineage>
        <taxon>Eukaryota</taxon>
        <taxon>Discoba</taxon>
        <taxon>Euglenozoa</taxon>
        <taxon>Kinetoplastea</taxon>
        <taxon>Metakinetoplastina</taxon>
        <taxon>Trypanosomatida</taxon>
        <taxon>Trypanosomatidae</taxon>
        <taxon>Trypanosoma</taxon>
        <taxon>Duttonella</taxon>
    </lineage>
</organism>
<keyword evidence="3" id="KW-1185">Reference proteome</keyword>
<accession>F9WMU9</accession>